<dbReference type="FunFam" id="1.20.1270.60:FF:000014">
    <property type="entry name" value="Protein hob3, variant"/>
    <property type="match status" value="1"/>
</dbReference>
<dbReference type="PANTHER" id="PTHR24078">
    <property type="entry name" value="DNAJ HOMOLOG SUBFAMILY C MEMBER"/>
    <property type="match status" value="1"/>
</dbReference>
<feature type="coiled-coil region" evidence="5">
    <location>
        <begin position="128"/>
        <end position="183"/>
    </location>
</feature>
<dbReference type="SUPFAM" id="SSF103657">
    <property type="entry name" value="BAR/IMD domain-like"/>
    <property type="match status" value="1"/>
</dbReference>
<dbReference type="GO" id="GO:0051082">
    <property type="term" value="F:unfolded protein binding"/>
    <property type="evidence" value="ECO:0007669"/>
    <property type="project" value="InterPro"/>
</dbReference>
<evidence type="ECO:0000259" key="8">
    <source>
        <dbReference type="PROSITE" id="PS51021"/>
    </source>
</evidence>
<dbReference type="GO" id="GO:0005856">
    <property type="term" value="C:cytoskeleton"/>
    <property type="evidence" value="ECO:0007669"/>
    <property type="project" value="UniProtKB-SubCell"/>
</dbReference>
<dbReference type="InterPro" id="IPR008971">
    <property type="entry name" value="HSP40/DnaJ_pept-bd"/>
</dbReference>
<organism evidence="9 10">
    <name type="scientific">Pichia kudriavzevii</name>
    <name type="common">Yeast</name>
    <name type="synonym">Issatchenkia orientalis</name>
    <dbReference type="NCBI Taxonomy" id="4909"/>
    <lineage>
        <taxon>Eukaryota</taxon>
        <taxon>Fungi</taxon>
        <taxon>Dikarya</taxon>
        <taxon>Ascomycota</taxon>
        <taxon>Saccharomycotina</taxon>
        <taxon>Pichiomycetes</taxon>
        <taxon>Pichiales</taxon>
        <taxon>Pichiaceae</taxon>
        <taxon>Pichia</taxon>
    </lineage>
</organism>
<evidence type="ECO:0000256" key="4">
    <source>
        <dbReference type="ARBA" id="ARBA00023212"/>
    </source>
</evidence>
<name>A0A1V2LHF7_PICKU</name>
<dbReference type="GO" id="GO:0006413">
    <property type="term" value="P:translational initiation"/>
    <property type="evidence" value="ECO:0007669"/>
    <property type="project" value="TreeGrafter"/>
</dbReference>
<sequence>MSWEGFKKAIHRTTGAVLVKAADKVTDKEYDIEERRYRVLEKAGTELQKATKGYLDSLRAVTASQVSMGETINNLYEDARNMGGVNVGGMYLQAVTDFDTETVKQLDGPFRETVLDPIIKFSSYFGEINEAIKKRAHKKQDYEQAKAKVRRLIDKPAKDASKLPRAERELALAKDVFDDLNNQLKTEIPQLIDLRVPYFDPSFEALVKIQLRFCTEGYARLAQVQQYLEPQMRDDYANGALDVRIDQIASDADIKKAYRKMALKYHPDKPTGDTEKFKQVSEAFQILSDKEKREVYDQYGLEAARGNAPAGNPFGGAGGGGGGAGGNPFGGNGTFRFSTNGGGGHAFSQDDAFNIFNQFGGFEDLFGGSMGGGMGGGMPGGMGGMGSGMGGRGGGASSARRREPEVVDLKVPVSLEELYNGGVKKLKINRKGPSGSNEAKMIEINIKPGWKAGTKITYPNEGDYKDGQRQTLRLILSEKPHSTFTRDDNDLKTVVRLTFKESLLGFRRELTTMSGRKLHLQRTTPTRPGSTESFPGQGMPIAKQPGAHGNLIVEYAVDYPSVLTPAQKAAIEGSF</sequence>
<dbReference type="GO" id="GO:0007015">
    <property type="term" value="P:actin filament organization"/>
    <property type="evidence" value="ECO:0007669"/>
    <property type="project" value="InterPro"/>
</dbReference>
<dbReference type="GO" id="GO:0006457">
    <property type="term" value="P:protein folding"/>
    <property type="evidence" value="ECO:0007669"/>
    <property type="project" value="InterPro"/>
</dbReference>
<dbReference type="InterPro" id="IPR036869">
    <property type="entry name" value="J_dom_sf"/>
</dbReference>
<dbReference type="FunFam" id="2.60.260.20:FF:000013">
    <property type="entry name" value="DnaJ subfamily B member 11"/>
    <property type="match status" value="1"/>
</dbReference>
<dbReference type="PANTHER" id="PTHR24078:SF553">
    <property type="entry name" value="DNAJ HOMOLOG SUBFAMILY B MEMBER 5"/>
    <property type="match status" value="1"/>
</dbReference>
<dbReference type="SUPFAM" id="SSF49493">
    <property type="entry name" value="HSP40/DnaJ peptide-binding domain"/>
    <property type="match status" value="2"/>
</dbReference>
<evidence type="ECO:0000313" key="10">
    <source>
        <dbReference type="Proteomes" id="UP000189274"/>
    </source>
</evidence>
<dbReference type="GO" id="GO:0005829">
    <property type="term" value="C:cytosol"/>
    <property type="evidence" value="ECO:0007669"/>
    <property type="project" value="TreeGrafter"/>
</dbReference>
<dbReference type="InterPro" id="IPR004148">
    <property type="entry name" value="BAR_dom"/>
</dbReference>
<evidence type="ECO:0000256" key="6">
    <source>
        <dbReference type="SAM" id="MobiDB-lite"/>
    </source>
</evidence>
<comment type="subcellular location">
    <subcellularLocation>
        <location evidence="1">Cytoplasm</location>
        <location evidence="1">Cytoskeleton</location>
    </subcellularLocation>
</comment>
<dbReference type="InterPro" id="IPR051339">
    <property type="entry name" value="DnaJ_subfamily_B"/>
</dbReference>
<dbReference type="AlphaFoldDB" id="A0A1V2LHF7"/>
<dbReference type="Pfam" id="PF01556">
    <property type="entry name" value="DnaJ_C"/>
    <property type="match status" value="1"/>
</dbReference>
<dbReference type="FunFam" id="2.60.260.20:FF:000002">
    <property type="entry name" value="Dnaj homolog subfamily b member"/>
    <property type="match status" value="1"/>
</dbReference>
<dbReference type="InterPro" id="IPR001623">
    <property type="entry name" value="DnaJ_domain"/>
</dbReference>
<dbReference type="PRINTS" id="PR00625">
    <property type="entry name" value="JDOMAIN"/>
</dbReference>
<dbReference type="Pfam" id="PF03114">
    <property type="entry name" value="BAR"/>
    <property type="match status" value="1"/>
</dbReference>
<dbReference type="SMART" id="SM00271">
    <property type="entry name" value="DnaJ"/>
    <property type="match status" value="1"/>
</dbReference>
<keyword evidence="4" id="KW-0206">Cytoskeleton</keyword>
<keyword evidence="5" id="KW-0175">Coiled coil</keyword>
<feature type="domain" description="J" evidence="7">
    <location>
        <begin position="234"/>
        <end position="300"/>
    </location>
</feature>
<reference evidence="10" key="1">
    <citation type="journal article" date="2017" name="Genome Announc.">
        <title>Genome sequences of Cyberlindnera fabianii 65, Pichia kudriavzevii 129, and Saccharomyces cerevisiae 131 isolated from fermented masau fruits in Zimbabwe.</title>
        <authorList>
            <person name="van Rijswijck I.M.H."/>
            <person name="Derks M.F.L."/>
            <person name="Abee T."/>
            <person name="de Ridder D."/>
            <person name="Smid E.J."/>
        </authorList>
    </citation>
    <scope>NUCLEOTIDE SEQUENCE [LARGE SCALE GENOMIC DNA]</scope>
    <source>
        <strain evidence="10">129</strain>
    </source>
</reference>
<dbReference type="SUPFAM" id="SSF46565">
    <property type="entry name" value="Chaperone J-domain"/>
    <property type="match status" value="1"/>
</dbReference>
<evidence type="ECO:0000256" key="2">
    <source>
        <dbReference type="ARBA" id="ARBA00022490"/>
    </source>
</evidence>
<dbReference type="CDD" id="cd07591">
    <property type="entry name" value="BAR_Rvs161p"/>
    <property type="match status" value="1"/>
</dbReference>
<gene>
    <name evidence="9" type="ORF">BOH78_4602</name>
</gene>
<accession>A0A1V2LHF7</accession>
<feature type="compositionally biased region" description="Polar residues" evidence="6">
    <location>
        <begin position="521"/>
        <end position="534"/>
    </location>
</feature>
<dbReference type="Gene3D" id="1.10.287.110">
    <property type="entry name" value="DnaJ domain"/>
    <property type="match status" value="1"/>
</dbReference>
<dbReference type="PROSITE" id="PS50076">
    <property type="entry name" value="DNAJ_2"/>
    <property type="match status" value="1"/>
</dbReference>
<evidence type="ECO:0000259" key="7">
    <source>
        <dbReference type="PROSITE" id="PS50076"/>
    </source>
</evidence>
<feature type="region of interest" description="Disordered" evidence="6">
    <location>
        <begin position="518"/>
        <end position="537"/>
    </location>
</feature>
<proteinExistence type="predicted"/>
<dbReference type="InterPro" id="IPR027267">
    <property type="entry name" value="AH/BAR_dom_sf"/>
</dbReference>
<dbReference type="EMBL" id="MQVM01000038">
    <property type="protein sequence ID" value="ONH71291.1"/>
    <property type="molecule type" value="Genomic_DNA"/>
</dbReference>
<dbReference type="Proteomes" id="UP000189274">
    <property type="component" value="Unassembled WGS sequence"/>
</dbReference>
<dbReference type="PROSITE" id="PS00636">
    <property type="entry name" value="DNAJ_1"/>
    <property type="match status" value="1"/>
</dbReference>
<dbReference type="Gene3D" id="2.60.260.20">
    <property type="entry name" value="Urease metallochaperone UreE, N-terminal domain"/>
    <property type="match status" value="2"/>
</dbReference>
<dbReference type="CDD" id="cd10747">
    <property type="entry name" value="DnaJ_C"/>
    <property type="match status" value="1"/>
</dbReference>
<dbReference type="GO" id="GO:0051087">
    <property type="term" value="F:protein-folding chaperone binding"/>
    <property type="evidence" value="ECO:0007669"/>
    <property type="project" value="TreeGrafter"/>
</dbReference>
<dbReference type="VEuPathDB" id="FungiDB:C5L36_0B07330"/>
<evidence type="ECO:0000256" key="3">
    <source>
        <dbReference type="ARBA" id="ARBA00023186"/>
    </source>
</evidence>
<feature type="domain" description="BAR" evidence="8">
    <location>
        <begin position="15"/>
        <end position="237"/>
    </location>
</feature>
<dbReference type="SMART" id="SM00721">
    <property type="entry name" value="BAR"/>
    <property type="match status" value="1"/>
</dbReference>
<comment type="caution">
    <text evidence="9">The sequence shown here is derived from an EMBL/GenBank/DDBJ whole genome shotgun (WGS) entry which is preliminary data.</text>
</comment>
<evidence type="ECO:0000313" key="9">
    <source>
        <dbReference type="EMBL" id="ONH71291.1"/>
    </source>
</evidence>
<protein>
    <submittedName>
        <fullName evidence="9">Protein hob3</fullName>
    </submittedName>
</protein>
<keyword evidence="2" id="KW-0963">Cytoplasm</keyword>
<dbReference type="InterPro" id="IPR018253">
    <property type="entry name" value="DnaJ_domain_CS"/>
</dbReference>
<dbReference type="Gene3D" id="1.20.1270.60">
    <property type="entry name" value="Arfaptin homology (AH) domain/BAR domain"/>
    <property type="match status" value="1"/>
</dbReference>
<evidence type="ECO:0000256" key="1">
    <source>
        <dbReference type="ARBA" id="ARBA00004245"/>
    </source>
</evidence>
<dbReference type="CDD" id="cd06257">
    <property type="entry name" value="DnaJ"/>
    <property type="match status" value="1"/>
</dbReference>
<dbReference type="PROSITE" id="PS51021">
    <property type="entry name" value="BAR"/>
    <property type="match status" value="1"/>
</dbReference>
<dbReference type="InterPro" id="IPR002939">
    <property type="entry name" value="DnaJ_C"/>
</dbReference>
<evidence type="ECO:0000256" key="5">
    <source>
        <dbReference type="SAM" id="Coils"/>
    </source>
</evidence>
<keyword evidence="3" id="KW-0143">Chaperone</keyword>
<dbReference type="InterPro" id="IPR037429">
    <property type="entry name" value="Rvs161/Hob3_BAR"/>
</dbReference>
<dbReference type="Pfam" id="PF00226">
    <property type="entry name" value="DnaJ"/>
    <property type="match status" value="1"/>
</dbReference>